<comment type="caution">
    <text evidence="2">The sequence shown here is derived from an EMBL/GenBank/DDBJ whole genome shotgun (WGS) entry which is preliminary data.</text>
</comment>
<keyword evidence="3" id="KW-1185">Reference proteome</keyword>
<dbReference type="Pfam" id="PF13590">
    <property type="entry name" value="DUF4136"/>
    <property type="match status" value="1"/>
</dbReference>
<feature type="domain" description="DUF4136" evidence="1">
    <location>
        <begin position="23"/>
        <end position="169"/>
    </location>
</feature>
<protein>
    <submittedName>
        <fullName evidence="2">DUF4136 domain-containing protein</fullName>
    </submittedName>
</protein>
<reference evidence="2" key="1">
    <citation type="submission" date="2020-03" db="EMBL/GenBank/DDBJ databases">
        <title>Psychroflexus Maritimus sp. nov., isolate from marine sediment.</title>
        <authorList>
            <person name="Zhong Y.-L."/>
        </authorList>
    </citation>
    <scope>NUCLEOTIDE SEQUENCE</scope>
    <source>
        <strain evidence="2">C1</strain>
    </source>
</reference>
<evidence type="ECO:0000313" key="3">
    <source>
        <dbReference type="Proteomes" id="UP000643701"/>
    </source>
</evidence>
<proteinExistence type="predicted"/>
<gene>
    <name evidence="2" type="ORF">G7034_09265</name>
</gene>
<sequence length="182" mass="20067">MKLTSLFMLVVLLVSCKSSKSFVDYDESTDFTKYSTFNFYNPNSGLTPEEDEVVLDAIEENLTEKGLSSTLIAKSSINFYVEYYQQLSSTSMGVSLGVYGGAIGGAVGTKTPQGNHPVIALTIEVADALTNELIWQGVVERKMKASFNDEQMHQFLAETVSMTLKNYPPTRNSSEEKTSVKN</sequence>
<dbReference type="EMBL" id="JAANAS010000072">
    <property type="protein sequence ID" value="NGZ90441.1"/>
    <property type="molecule type" value="Genomic_DNA"/>
</dbReference>
<evidence type="ECO:0000313" key="2">
    <source>
        <dbReference type="EMBL" id="NGZ90441.1"/>
    </source>
</evidence>
<dbReference type="Proteomes" id="UP000643701">
    <property type="component" value="Unassembled WGS sequence"/>
</dbReference>
<accession>A0A967E755</accession>
<evidence type="ECO:0000259" key="1">
    <source>
        <dbReference type="Pfam" id="PF13590"/>
    </source>
</evidence>
<dbReference type="Gene3D" id="3.30.160.670">
    <property type="match status" value="1"/>
</dbReference>
<dbReference type="AlphaFoldDB" id="A0A967E755"/>
<dbReference type="InterPro" id="IPR025411">
    <property type="entry name" value="DUF4136"/>
</dbReference>
<organism evidence="2 3">
    <name type="scientific">Psychroflexus maritimus</name>
    <dbReference type="NCBI Taxonomy" id="2714865"/>
    <lineage>
        <taxon>Bacteria</taxon>
        <taxon>Pseudomonadati</taxon>
        <taxon>Bacteroidota</taxon>
        <taxon>Flavobacteriia</taxon>
        <taxon>Flavobacteriales</taxon>
        <taxon>Flavobacteriaceae</taxon>
        <taxon>Psychroflexus</taxon>
    </lineage>
</organism>
<dbReference type="PROSITE" id="PS51257">
    <property type="entry name" value="PROKAR_LIPOPROTEIN"/>
    <property type="match status" value="1"/>
</dbReference>
<dbReference type="RefSeq" id="WP_166400682.1">
    <property type="nucleotide sequence ID" value="NZ_JAANAS010000072.1"/>
</dbReference>
<name>A0A967E755_9FLAO</name>